<feature type="transmembrane region" description="Helical" evidence="7">
    <location>
        <begin position="265"/>
        <end position="287"/>
    </location>
</feature>
<accession>A0A010ZWJ0</accession>
<feature type="transmembrane region" description="Helical" evidence="7">
    <location>
        <begin position="59"/>
        <end position="79"/>
    </location>
</feature>
<feature type="region of interest" description="Disordered" evidence="6">
    <location>
        <begin position="288"/>
        <end position="395"/>
    </location>
</feature>
<protein>
    <submittedName>
        <fullName evidence="9">Putative permease, DMT superfamily</fullName>
    </submittedName>
</protein>
<gene>
    <name evidence="9" type="ORF">CryarDRAFT_2704</name>
</gene>
<feature type="transmembrane region" description="Helical" evidence="7">
    <location>
        <begin position="210"/>
        <end position="229"/>
    </location>
</feature>
<feature type="transmembrane region" description="Helical" evidence="7">
    <location>
        <begin position="29"/>
        <end position="47"/>
    </location>
</feature>
<evidence type="ECO:0000313" key="10">
    <source>
        <dbReference type="Proteomes" id="UP000021053"/>
    </source>
</evidence>
<dbReference type="Pfam" id="PF00892">
    <property type="entry name" value="EamA"/>
    <property type="match status" value="2"/>
</dbReference>
<evidence type="ECO:0000256" key="5">
    <source>
        <dbReference type="ARBA" id="ARBA00023136"/>
    </source>
</evidence>
<evidence type="ECO:0000256" key="3">
    <source>
        <dbReference type="ARBA" id="ARBA00022692"/>
    </source>
</evidence>
<evidence type="ECO:0000313" key="9">
    <source>
        <dbReference type="EMBL" id="EXG81587.1"/>
    </source>
</evidence>
<dbReference type="InterPro" id="IPR000620">
    <property type="entry name" value="EamA_dom"/>
</dbReference>
<evidence type="ECO:0000256" key="1">
    <source>
        <dbReference type="ARBA" id="ARBA00004141"/>
    </source>
</evidence>
<dbReference type="EMBL" id="JFBT01000001">
    <property type="protein sequence ID" value="EXG81587.1"/>
    <property type="molecule type" value="Genomic_DNA"/>
</dbReference>
<name>A0A010ZWJ0_9ACTN</name>
<keyword evidence="4 7" id="KW-1133">Transmembrane helix</keyword>
<evidence type="ECO:0000256" key="2">
    <source>
        <dbReference type="ARBA" id="ARBA00007362"/>
    </source>
</evidence>
<dbReference type="GO" id="GO:0016020">
    <property type="term" value="C:membrane"/>
    <property type="evidence" value="ECO:0007669"/>
    <property type="project" value="UniProtKB-SubCell"/>
</dbReference>
<feature type="domain" description="EamA" evidence="8">
    <location>
        <begin position="3"/>
        <end position="128"/>
    </location>
</feature>
<feature type="transmembrane region" description="Helical" evidence="7">
    <location>
        <begin position="85"/>
        <end position="106"/>
    </location>
</feature>
<dbReference type="PANTHER" id="PTHR32322">
    <property type="entry name" value="INNER MEMBRANE TRANSPORTER"/>
    <property type="match status" value="1"/>
</dbReference>
<comment type="subcellular location">
    <subcellularLocation>
        <location evidence="1">Membrane</location>
        <topology evidence="1">Multi-pass membrane protein</topology>
    </subcellularLocation>
</comment>
<feature type="transmembrane region" description="Helical" evidence="7">
    <location>
        <begin position="241"/>
        <end position="259"/>
    </location>
</feature>
<evidence type="ECO:0000256" key="6">
    <source>
        <dbReference type="SAM" id="MobiDB-lite"/>
    </source>
</evidence>
<keyword evidence="5 7" id="KW-0472">Membrane</keyword>
<comment type="similarity">
    <text evidence="2">Belongs to the EamA transporter family.</text>
</comment>
<dbReference type="AlphaFoldDB" id="A0A010ZWJ0"/>
<evidence type="ECO:0000259" key="8">
    <source>
        <dbReference type="Pfam" id="PF00892"/>
    </source>
</evidence>
<dbReference type="InterPro" id="IPR050638">
    <property type="entry name" value="AA-Vitamin_Transporters"/>
</dbReference>
<dbReference type="InterPro" id="IPR037185">
    <property type="entry name" value="EmrE-like"/>
</dbReference>
<organism evidence="9 10">
    <name type="scientific">Cryptosporangium arvum DSM 44712</name>
    <dbReference type="NCBI Taxonomy" id="927661"/>
    <lineage>
        <taxon>Bacteria</taxon>
        <taxon>Bacillati</taxon>
        <taxon>Actinomycetota</taxon>
        <taxon>Actinomycetes</taxon>
        <taxon>Cryptosporangiales</taxon>
        <taxon>Cryptosporangiaceae</taxon>
        <taxon>Cryptosporangium</taxon>
    </lineage>
</organism>
<comment type="caution">
    <text evidence="9">The sequence shown here is derived from an EMBL/GenBank/DDBJ whole genome shotgun (WGS) entry which is preliminary data.</text>
</comment>
<feature type="compositionally biased region" description="Pro residues" evidence="6">
    <location>
        <begin position="289"/>
        <end position="299"/>
    </location>
</feature>
<dbReference type="PANTHER" id="PTHR32322:SF2">
    <property type="entry name" value="EAMA DOMAIN-CONTAINING PROTEIN"/>
    <property type="match status" value="1"/>
</dbReference>
<dbReference type="PATRIC" id="fig|927661.3.peg.2666"/>
<evidence type="ECO:0000256" key="4">
    <source>
        <dbReference type="ARBA" id="ARBA00022989"/>
    </source>
</evidence>
<feature type="compositionally biased region" description="Pro residues" evidence="6">
    <location>
        <begin position="380"/>
        <end position="395"/>
    </location>
</feature>
<keyword evidence="3 7" id="KW-0812">Transmembrane</keyword>
<feature type="domain" description="EamA" evidence="8">
    <location>
        <begin position="138"/>
        <end position="279"/>
    </location>
</feature>
<feature type="transmembrane region" description="Helical" evidence="7">
    <location>
        <begin position="177"/>
        <end position="198"/>
    </location>
</feature>
<evidence type="ECO:0000256" key="7">
    <source>
        <dbReference type="SAM" id="Phobius"/>
    </source>
</evidence>
<sequence>MLIATAAAPATWGTTYLVTTEFLPAGRPLLAGVLRALPAGLLLLAIVRVLPRGSWWWRSAVLGTLNIGAFFALLFLAAYRLPGGVAAIAGAIQPLLVAALAVPALGERLRPRMVAAGAAGVAGVALVVLTAQARLDALGITAALGGAASMALGIVLTKRWSSPTRTARGAGTPPPPLVSTAWQLVAGGLVLAPVAFAVEGAPPALDAAAVGGYAYLAVVGTALAYALWFRGLAALPAGATSFLSLLSPVVAVLAGWLVLGQALTLTQALGVATVLAAVLTAARAAILPTPQPTPAPRPTTPTSGPSPTTTRGGTNTLGATTTPSPTTTVGPTTPLSPTAPLGATTTPSPTTTVGPTTPLSPTTPLGATTVGQSASAPRPASTPRPAAVPPQPVRA</sequence>
<keyword evidence="10" id="KW-1185">Reference proteome</keyword>
<proteinExistence type="inferred from homology"/>
<dbReference type="Proteomes" id="UP000021053">
    <property type="component" value="Unassembled WGS sequence"/>
</dbReference>
<dbReference type="HOGENOM" id="CLU_033863_2_2_11"/>
<reference evidence="9 10" key="1">
    <citation type="submission" date="2013-07" db="EMBL/GenBank/DDBJ databases">
        <authorList>
            <consortium name="DOE Joint Genome Institute"/>
            <person name="Eisen J."/>
            <person name="Huntemann M."/>
            <person name="Han J."/>
            <person name="Chen A."/>
            <person name="Kyrpides N."/>
            <person name="Mavromatis K."/>
            <person name="Markowitz V."/>
            <person name="Palaniappan K."/>
            <person name="Ivanova N."/>
            <person name="Schaumberg A."/>
            <person name="Pati A."/>
            <person name="Liolios K."/>
            <person name="Nordberg H.P."/>
            <person name="Cantor M.N."/>
            <person name="Hua S.X."/>
            <person name="Woyke T."/>
        </authorList>
    </citation>
    <scope>NUCLEOTIDE SEQUENCE [LARGE SCALE GENOMIC DNA]</scope>
    <source>
        <strain evidence="9 10">DSM 44712</strain>
    </source>
</reference>
<feature type="transmembrane region" description="Helical" evidence="7">
    <location>
        <begin position="113"/>
        <end position="131"/>
    </location>
</feature>
<dbReference type="Gene3D" id="1.10.3730.20">
    <property type="match status" value="1"/>
</dbReference>
<dbReference type="SUPFAM" id="SSF103481">
    <property type="entry name" value="Multidrug resistance efflux transporter EmrE"/>
    <property type="match status" value="2"/>
</dbReference>
<feature type="transmembrane region" description="Helical" evidence="7">
    <location>
        <begin position="137"/>
        <end position="156"/>
    </location>
</feature>
<feature type="compositionally biased region" description="Low complexity" evidence="6">
    <location>
        <begin position="300"/>
        <end position="379"/>
    </location>
</feature>